<gene>
    <name evidence="2" type="ORF">D4765_13775</name>
</gene>
<comment type="caution">
    <text evidence="2">The sequence shown here is derived from an EMBL/GenBank/DDBJ whole genome shotgun (WGS) entry which is preliminary data.</text>
</comment>
<name>A0A4T2BW90_9MICO</name>
<evidence type="ECO:0000313" key="3">
    <source>
        <dbReference type="Proteomes" id="UP000306192"/>
    </source>
</evidence>
<evidence type="ECO:0000313" key="2">
    <source>
        <dbReference type="EMBL" id="TIH33838.1"/>
    </source>
</evidence>
<dbReference type="InterPro" id="IPR036291">
    <property type="entry name" value="NAD(P)-bd_dom_sf"/>
</dbReference>
<dbReference type="EMBL" id="QYRT01000030">
    <property type="protein sequence ID" value="TIH33838.1"/>
    <property type="molecule type" value="Genomic_DNA"/>
</dbReference>
<dbReference type="CDD" id="cd05262">
    <property type="entry name" value="SDR_a7"/>
    <property type="match status" value="1"/>
</dbReference>
<dbReference type="OrthoDB" id="9787292at2"/>
<dbReference type="PANTHER" id="PTHR48079">
    <property type="entry name" value="PROTEIN YEEZ"/>
    <property type="match status" value="1"/>
</dbReference>
<dbReference type="InterPro" id="IPR051783">
    <property type="entry name" value="NAD(P)-dependent_oxidoreduct"/>
</dbReference>
<dbReference type="Gene3D" id="3.40.50.720">
    <property type="entry name" value="NAD(P)-binding Rossmann-like Domain"/>
    <property type="match status" value="1"/>
</dbReference>
<dbReference type="InterPro" id="IPR001509">
    <property type="entry name" value="Epimerase_deHydtase"/>
</dbReference>
<dbReference type="PANTHER" id="PTHR48079:SF9">
    <property type="entry name" value="PUTATIVE-RELATED"/>
    <property type="match status" value="1"/>
</dbReference>
<organism evidence="2 3">
    <name type="scientific">Subtercola vilae</name>
    <dbReference type="NCBI Taxonomy" id="2056433"/>
    <lineage>
        <taxon>Bacteria</taxon>
        <taxon>Bacillati</taxon>
        <taxon>Actinomycetota</taxon>
        <taxon>Actinomycetes</taxon>
        <taxon>Micrococcales</taxon>
        <taxon>Microbacteriaceae</taxon>
        <taxon>Subtercola</taxon>
    </lineage>
</organism>
<keyword evidence="3" id="KW-1185">Reference proteome</keyword>
<dbReference type="AlphaFoldDB" id="A0A4T2BW90"/>
<protein>
    <submittedName>
        <fullName evidence="2">SDR family oxidoreductase</fullName>
    </submittedName>
</protein>
<dbReference type="RefSeq" id="WP_136642870.1">
    <property type="nucleotide sequence ID" value="NZ_QYRT01000030.1"/>
</dbReference>
<sequence>MRIFITGGSGQTGPAIVTELIRAGHTVSGLARSDASIGVLEKLGAEPVGGSLEDLDVLATAAGAADGIVHMAYGGDYADPESMIRREVNAITAIGDALENSNKPFVVTSGTLVLPHGRETCEEDKPDRDGAAAARLASEDACLAFADRGVRAIVLRLAPTVHGPSDHGFMPMLISTAKETGVSAYVGSGSNRWPAVHRSDAAQLYRLAVESAPAGSVLHAVAENVSFFDIAQTIAAGLSVPTMSLTPDEAAAHYISPFMAALYGADAPVSSARTQQLLGWSPTHESLLADLAQGDYLT</sequence>
<dbReference type="SUPFAM" id="SSF51735">
    <property type="entry name" value="NAD(P)-binding Rossmann-fold domains"/>
    <property type="match status" value="1"/>
</dbReference>
<proteinExistence type="predicted"/>
<reference evidence="2 3" key="1">
    <citation type="journal article" date="2019" name="Microorganisms">
        <title>Systematic Affiliation and Genome Analysis of Subtercola vilae DB165(T) with Particular Emphasis on Cold Adaptation of an Isolate from a High-Altitude Cold Volcano Lake.</title>
        <authorList>
            <person name="Villalobos A.S."/>
            <person name="Wiese J."/>
            <person name="Imhoff J.F."/>
            <person name="Dorador C."/>
            <person name="Keller A."/>
            <person name="Hentschel U."/>
        </authorList>
    </citation>
    <scope>NUCLEOTIDE SEQUENCE [LARGE SCALE GENOMIC DNA]</scope>
    <source>
        <strain evidence="2 3">DB165</strain>
    </source>
</reference>
<feature type="domain" description="NAD-dependent epimerase/dehydratase" evidence="1">
    <location>
        <begin position="3"/>
        <end position="211"/>
    </location>
</feature>
<evidence type="ECO:0000259" key="1">
    <source>
        <dbReference type="Pfam" id="PF01370"/>
    </source>
</evidence>
<dbReference type="Pfam" id="PF01370">
    <property type="entry name" value="Epimerase"/>
    <property type="match status" value="1"/>
</dbReference>
<dbReference type="GO" id="GO:0004029">
    <property type="term" value="F:aldehyde dehydrogenase (NAD+) activity"/>
    <property type="evidence" value="ECO:0007669"/>
    <property type="project" value="TreeGrafter"/>
</dbReference>
<dbReference type="Proteomes" id="UP000306192">
    <property type="component" value="Unassembled WGS sequence"/>
</dbReference>
<accession>A0A4T2BW90</accession>
<dbReference type="GO" id="GO:0005737">
    <property type="term" value="C:cytoplasm"/>
    <property type="evidence" value="ECO:0007669"/>
    <property type="project" value="TreeGrafter"/>
</dbReference>